<gene>
    <name evidence="1" type="ordered locus">Sulku_2389</name>
</gene>
<dbReference type="HOGENOM" id="CLU_023406_1_0_7"/>
<dbReference type="EMBL" id="CP002355">
    <property type="protein sequence ID" value="ADR35049.1"/>
    <property type="molecule type" value="Genomic_DNA"/>
</dbReference>
<dbReference type="Proteomes" id="UP000008721">
    <property type="component" value="Chromosome"/>
</dbReference>
<evidence type="ECO:0008006" key="3">
    <source>
        <dbReference type="Google" id="ProtNLM"/>
    </source>
</evidence>
<proteinExistence type="predicted"/>
<dbReference type="RefSeq" id="WP_013461246.1">
    <property type="nucleotide sequence ID" value="NC_014762.1"/>
</dbReference>
<accession>E4TYA4</accession>
<dbReference type="KEGG" id="sku:Sulku_2389"/>
<dbReference type="Gene3D" id="3.40.50.11190">
    <property type="match status" value="1"/>
</dbReference>
<evidence type="ECO:0000313" key="2">
    <source>
        <dbReference type="Proteomes" id="UP000008721"/>
    </source>
</evidence>
<dbReference type="Gene3D" id="3.40.50.2000">
    <property type="entry name" value="Glycogen Phosphorylase B"/>
    <property type="match status" value="1"/>
</dbReference>
<dbReference type="SUPFAM" id="SSF53756">
    <property type="entry name" value="UDP-Glycosyltransferase/glycogen phosphorylase"/>
    <property type="match status" value="1"/>
</dbReference>
<evidence type="ECO:0000313" key="1">
    <source>
        <dbReference type="EMBL" id="ADR35049.1"/>
    </source>
</evidence>
<sequence length="328" mass="37118">MTKILFRADAKPSIGTGDLISLLHLSRYLEGFELYFLTQKTQAALGIMERFNPKNLYWLDENASLEDDITAINALIENENIAIVFFEITERKLTDYTGIDPSAIKVCVNFDGYIPDDIALLINWDAAAHDYYVPERFPQTKFLLGPRYVILPQPFYDKTLRERRNPSVRSEILIAMGGADELDFTALVSEALSEGNYRLNIIVGAGYANHKKLKKMLDGKQCRYSLKLNVQDMLKEYLSCDFAIGAGGLTASELVASRTPCALIATYEHQIARCRYFAHEGWATYLGYRTFDPQKLRDAIETFTPRFGDTLFNTMAIADELRALGRIG</sequence>
<dbReference type="OrthoDB" id="9788924at2"/>
<reference evidence="1 2" key="1">
    <citation type="journal article" date="2012" name="Stand. Genomic Sci.">
        <title>Complete genome sequence of the sulfur compounds oxidizing chemolithoautotroph Sulfuricurvum kujiense type strain (YK-1(T)).</title>
        <authorList>
            <person name="Han C."/>
            <person name="Kotsyurbenko O."/>
            <person name="Chertkov O."/>
            <person name="Held B."/>
            <person name="Lapidus A."/>
            <person name="Nolan M."/>
            <person name="Lucas S."/>
            <person name="Hammon N."/>
            <person name="Deshpande S."/>
            <person name="Cheng J.F."/>
            <person name="Tapia R."/>
            <person name="Goodwin L.A."/>
            <person name="Pitluck S."/>
            <person name="Liolios K."/>
            <person name="Pagani I."/>
            <person name="Ivanova N."/>
            <person name="Mavromatis K."/>
            <person name="Mikhailova N."/>
            <person name="Pati A."/>
            <person name="Chen A."/>
            <person name="Palaniappan K."/>
            <person name="Land M."/>
            <person name="Hauser L."/>
            <person name="Chang Y.J."/>
            <person name="Jeffries C.D."/>
            <person name="Brambilla E.M."/>
            <person name="Rohde M."/>
            <person name="Spring S."/>
            <person name="Sikorski J."/>
            <person name="Goker M."/>
            <person name="Woyke T."/>
            <person name="Bristow J."/>
            <person name="Eisen J.A."/>
            <person name="Markowitz V."/>
            <person name="Hugenholtz P."/>
            <person name="Kyrpides N.C."/>
            <person name="Klenk H.P."/>
            <person name="Detter J.C."/>
        </authorList>
    </citation>
    <scope>NUCLEOTIDE SEQUENCE [LARGE SCALE GENOMIC DNA]</scope>
    <source>
        <strain evidence="2">ATCC BAA-921 / DSM 16994 / JCM 11577 / YK-1</strain>
    </source>
</reference>
<organism evidence="1 2">
    <name type="scientific">Sulfuricurvum kujiense (strain ATCC BAA-921 / DSM 16994 / JCM 11577 / YK-1)</name>
    <dbReference type="NCBI Taxonomy" id="709032"/>
    <lineage>
        <taxon>Bacteria</taxon>
        <taxon>Pseudomonadati</taxon>
        <taxon>Campylobacterota</taxon>
        <taxon>Epsilonproteobacteria</taxon>
        <taxon>Campylobacterales</taxon>
        <taxon>Sulfurimonadaceae</taxon>
        <taxon>Sulfuricurvum</taxon>
    </lineage>
</organism>
<keyword evidence="2" id="KW-1185">Reference proteome</keyword>
<dbReference type="eggNOG" id="COG3980">
    <property type="taxonomic scope" value="Bacteria"/>
</dbReference>
<protein>
    <recommendedName>
        <fullName evidence="3">Glycosyl transferase family 28 C-terminal domain-containing protein</fullName>
    </recommendedName>
</protein>
<name>E4TYA4_SULKY</name>
<dbReference type="STRING" id="709032.Sulku_2389"/>
<dbReference type="AlphaFoldDB" id="E4TYA4"/>